<dbReference type="Gene3D" id="3.30.70.330">
    <property type="match status" value="1"/>
</dbReference>
<dbReference type="EMBL" id="CAJNJA010042908">
    <property type="protein sequence ID" value="CAE7788403.1"/>
    <property type="molecule type" value="Genomic_DNA"/>
</dbReference>
<name>A0A812YLI4_9DINO</name>
<evidence type="ECO:0000256" key="6">
    <source>
        <dbReference type="SAM" id="MobiDB-lite"/>
    </source>
</evidence>
<dbReference type="OrthoDB" id="423462at2759"/>
<keyword evidence="3 5" id="KW-0863">Zinc-finger</keyword>
<evidence type="ECO:0000256" key="4">
    <source>
        <dbReference type="ARBA" id="ARBA00022833"/>
    </source>
</evidence>
<evidence type="ECO:0000256" key="3">
    <source>
        <dbReference type="ARBA" id="ARBA00022771"/>
    </source>
</evidence>
<feature type="chain" id="PRO_5032581397" evidence="7">
    <location>
        <begin position="24"/>
        <end position="1197"/>
    </location>
</feature>
<keyword evidence="10" id="KW-1185">Reference proteome</keyword>
<dbReference type="InterPro" id="IPR035979">
    <property type="entry name" value="RBD_domain_sf"/>
</dbReference>
<keyword evidence="4 5" id="KW-0862">Zinc</keyword>
<gene>
    <name evidence="9" type="primary">U2AF35B</name>
    <name evidence="9" type="ORF">SNEC2469_LOCUS23145</name>
</gene>
<evidence type="ECO:0000256" key="1">
    <source>
        <dbReference type="ARBA" id="ARBA00022723"/>
    </source>
</evidence>
<feature type="zinc finger region" description="C3H1-type" evidence="5">
    <location>
        <begin position="963"/>
        <end position="991"/>
    </location>
</feature>
<evidence type="ECO:0000256" key="5">
    <source>
        <dbReference type="PROSITE-ProRule" id="PRU00723"/>
    </source>
</evidence>
<dbReference type="InterPro" id="IPR003954">
    <property type="entry name" value="RRM_euk-type"/>
</dbReference>
<comment type="caution">
    <text evidence="9">The sequence shown here is derived from an EMBL/GenBank/DDBJ whole genome shotgun (WGS) entry which is preliminary data.</text>
</comment>
<proteinExistence type="predicted"/>
<evidence type="ECO:0000259" key="8">
    <source>
        <dbReference type="PROSITE" id="PS50103"/>
    </source>
</evidence>
<dbReference type="SUPFAM" id="SSF54928">
    <property type="entry name" value="RNA-binding domain, RBD"/>
    <property type="match status" value="1"/>
</dbReference>
<protein>
    <submittedName>
        <fullName evidence="9">U2AF35B protein</fullName>
    </submittedName>
</protein>
<dbReference type="GO" id="GO:0003723">
    <property type="term" value="F:RNA binding"/>
    <property type="evidence" value="ECO:0007669"/>
    <property type="project" value="InterPro"/>
</dbReference>
<dbReference type="PRINTS" id="PR01848">
    <property type="entry name" value="U2AUXFACTOR"/>
</dbReference>
<dbReference type="SMART" id="SM00356">
    <property type="entry name" value="ZnF_C3H1"/>
    <property type="match status" value="2"/>
</dbReference>
<evidence type="ECO:0000313" key="10">
    <source>
        <dbReference type="Proteomes" id="UP000601435"/>
    </source>
</evidence>
<dbReference type="InterPro" id="IPR009145">
    <property type="entry name" value="U2AF_small"/>
</dbReference>
<dbReference type="Proteomes" id="UP000601435">
    <property type="component" value="Unassembled WGS sequence"/>
</dbReference>
<dbReference type="GO" id="GO:0089701">
    <property type="term" value="C:U2AF complex"/>
    <property type="evidence" value="ECO:0007669"/>
    <property type="project" value="InterPro"/>
</dbReference>
<feature type="signal peptide" evidence="7">
    <location>
        <begin position="1"/>
        <end position="23"/>
    </location>
</feature>
<keyword evidence="7" id="KW-0732">Signal</keyword>
<evidence type="ECO:0000256" key="7">
    <source>
        <dbReference type="SAM" id="SignalP"/>
    </source>
</evidence>
<reference evidence="9" key="1">
    <citation type="submission" date="2021-02" db="EMBL/GenBank/DDBJ databases">
        <authorList>
            <person name="Dougan E. K."/>
            <person name="Rhodes N."/>
            <person name="Thang M."/>
            <person name="Chan C."/>
        </authorList>
    </citation>
    <scope>NUCLEOTIDE SEQUENCE</scope>
</reference>
<feature type="domain" description="C3H1-type" evidence="8">
    <location>
        <begin position="963"/>
        <end position="991"/>
    </location>
</feature>
<evidence type="ECO:0000313" key="9">
    <source>
        <dbReference type="EMBL" id="CAE7788403.1"/>
    </source>
</evidence>
<dbReference type="Pfam" id="PF00642">
    <property type="entry name" value="zf-CCCH"/>
    <property type="match status" value="1"/>
</dbReference>
<feature type="domain" description="C3H1-type" evidence="8">
    <location>
        <begin position="1100"/>
        <end position="1127"/>
    </location>
</feature>
<dbReference type="PROSITE" id="PS50103">
    <property type="entry name" value="ZF_C3H1"/>
    <property type="match status" value="2"/>
</dbReference>
<accession>A0A812YLI4</accession>
<evidence type="ECO:0000256" key="2">
    <source>
        <dbReference type="ARBA" id="ARBA00022737"/>
    </source>
</evidence>
<dbReference type="AlphaFoldDB" id="A0A812YLI4"/>
<organism evidence="9 10">
    <name type="scientific">Symbiodinium necroappetens</name>
    <dbReference type="NCBI Taxonomy" id="1628268"/>
    <lineage>
        <taxon>Eukaryota</taxon>
        <taxon>Sar</taxon>
        <taxon>Alveolata</taxon>
        <taxon>Dinophyceae</taxon>
        <taxon>Suessiales</taxon>
        <taxon>Symbiodiniaceae</taxon>
        <taxon>Symbiodinium</taxon>
    </lineage>
</organism>
<keyword evidence="1 5" id="KW-0479">Metal-binding</keyword>
<dbReference type="GO" id="GO:0008270">
    <property type="term" value="F:zinc ion binding"/>
    <property type="evidence" value="ECO:0007669"/>
    <property type="project" value="UniProtKB-KW"/>
</dbReference>
<dbReference type="SMART" id="SM00361">
    <property type="entry name" value="RRM_1"/>
    <property type="match status" value="1"/>
</dbReference>
<dbReference type="PANTHER" id="PTHR12620">
    <property type="entry name" value="U2 SNRNP AUXILIARY FACTOR, SMALL SUBUNIT"/>
    <property type="match status" value="1"/>
</dbReference>
<dbReference type="GO" id="GO:0000398">
    <property type="term" value="P:mRNA splicing, via spliceosome"/>
    <property type="evidence" value="ECO:0007669"/>
    <property type="project" value="InterPro"/>
</dbReference>
<sequence length="1197" mass="129980">MPSRLAGLAASAVSAALAHSVGAQCPHHPHLDLCPANLNKEARRNKAKEIDVNRGARNSAWMALVLPFMAARPSFSTGLAVMAVAVMAADARGHGSSSMSCGHIRTFYQSQDCCSEGEEPLSLDFSTSEGSSFGSSVCGATSPVGVCHCARAMQLLSQVPGVQFPAEFCGHMAHVKPVGFHDQPICEASDAGTNVEFLVDGRAGNTNFPHGNIKVLATAGEVDPLTGSMLTGVPDGLGAYLKDADTVRLIYQSEAYGQLVSSNPESYPWTVNSNTASFTGSHIHFIDYDRSMLATFMDDGAPAKAQSMVKGAGNAVTTAYNLRRELVGPRNRAWDGLQATRSNVHESNVDVHGNYIVGSTAKAPSKADWLMQSLCSAHLEVRHQWGNGKGVEDDLFITNEEWIIYPESSLPIGLPVHVLNLATGELWATAAFTLGGHEKVVEVNSGHQGYVAFVPSGYNGAFGISRGAVLDARNSLYSRTDGNPYVWPQDIVPTKLYIGKKNTDKEGNADSIDFLARNGFEHGALYGFAVDCTVTASRDAWHKTASAGDTVRGAFYKLRWQAQRGVVRGFEHDGSWEFQDAPRGAPAGWCFWNSNGKDRRGAKTEHVSPDPRGGQRVLQGSTAGYFGIYDFSSLPSLLSSTFPDSIPATYTVYQPESDVRNLIELGGAGIRADGNNQKMMRDSSRDKSTFEDVDGMEWIAAADGQDYFIIHEDGGNWYGERKFLAKVGIPMKYYFVAQSGGRANTRELAGVSSVAGVHGGAGSHEFSGAFDLSGLLRKDASGNFALPVKDVTGKKRELEAATPINEKTIAVNLQAHTNRAGFAVTFGSDRVSQDLLFRLSVSIDGSQWASKGSAGYGALCVTFAQLPPLSIGAWLLEAGVFETAIGKVSCRMSVAVPSAVRFTTCEASPEQQNAPLASFGPCGDSEHIGAARSSWRMPRSGGRDGFDFSFLTNRDDSQGFIAEEDRVNCPFYFKIGACRNGDRCNRAHSKPTSGSTILIPHLYPCIPEAMAVANDDEWDDETYARQQEHLEHFYEEVFLELAKFGEIEDMVVLDNVSEHMLGHVYCKYFNDDDAAKAQQQMSNRFYGSRLVQAEFSPVADFREARCRAFHETRCARGGMCNFMHIKHIPKAVKRSIVRQMYEAHPDYAGAKAALAGQPAKKKRKVSSNTKRTMEERKGMIAEWNKERIAEMQGGTLR</sequence>
<dbReference type="CDD" id="cd12287">
    <property type="entry name" value="RRM_U2AF35_like"/>
    <property type="match status" value="1"/>
</dbReference>
<feature type="zinc finger region" description="C3H1-type" evidence="5">
    <location>
        <begin position="1100"/>
        <end position="1127"/>
    </location>
</feature>
<dbReference type="InterPro" id="IPR012677">
    <property type="entry name" value="Nucleotide-bd_a/b_plait_sf"/>
</dbReference>
<dbReference type="InterPro" id="IPR000571">
    <property type="entry name" value="Znf_CCCH"/>
</dbReference>
<keyword evidence="2" id="KW-0677">Repeat</keyword>
<feature type="region of interest" description="Disordered" evidence="6">
    <location>
        <begin position="1153"/>
        <end position="1174"/>
    </location>
</feature>